<feature type="non-terminal residue" evidence="2">
    <location>
        <position position="72"/>
    </location>
</feature>
<sequence length="72" mass="8077">VRSCRSQWLLCFRRYLSLAILAHPGVCFVVFKGGIHACFSLRRGTRTSAPLSWILCLTACRTAYLPQDTACL</sequence>
<proteinExistence type="predicted"/>
<keyword evidence="1" id="KW-0812">Transmembrane</keyword>
<dbReference type="EMBL" id="JARJCM010000003">
    <property type="protein sequence ID" value="KAJ7046254.1"/>
    <property type="molecule type" value="Genomic_DNA"/>
</dbReference>
<feature type="non-terminal residue" evidence="2">
    <location>
        <position position="1"/>
    </location>
</feature>
<keyword evidence="1" id="KW-1133">Transmembrane helix</keyword>
<comment type="caution">
    <text evidence="2">The sequence shown here is derived from an EMBL/GenBank/DDBJ whole genome shotgun (WGS) entry which is preliminary data.</text>
</comment>
<feature type="transmembrane region" description="Helical" evidence="1">
    <location>
        <begin position="15"/>
        <end position="39"/>
    </location>
</feature>
<evidence type="ECO:0000313" key="2">
    <source>
        <dbReference type="EMBL" id="KAJ7046254.1"/>
    </source>
</evidence>
<protein>
    <submittedName>
        <fullName evidence="2">Uncharacterized protein</fullName>
    </submittedName>
</protein>
<keyword evidence="3" id="KW-1185">Reference proteome</keyword>
<organism evidence="2 3">
    <name type="scientific">Mycena alexandri</name>
    <dbReference type="NCBI Taxonomy" id="1745969"/>
    <lineage>
        <taxon>Eukaryota</taxon>
        <taxon>Fungi</taxon>
        <taxon>Dikarya</taxon>
        <taxon>Basidiomycota</taxon>
        <taxon>Agaricomycotina</taxon>
        <taxon>Agaricomycetes</taxon>
        <taxon>Agaricomycetidae</taxon>
        <taxon>Agaricales</taxon>
        <taxon>Marasmiineae</taxon>
        <taxon>Mycenaceae</taxon>
        <taxon>Mycena</taxon>
    </lineage>
</organism>
<name>A0AAD6XIG4_9AGAR</name>
<evidence type="ECO:0000256" key="1">
    <source>
        <dbReference type="SAM" id="Phobius"/>
    </source>
</evidence>
<dbReference type="Proteomes" id="UP001218188">
    <property type="component" value="Unassembled WGS sequence"/>
</dbReference>
<accession>A0AAD6XIG4</accession>
<reference evidence="2" key="1">
    <citation type="submission" date="2023-03" db="EMBL/GenBank/DDBJ databases">
        <title>Massive genome expansion in bonnet fungi (Mycena s.s.) driven by repeated elements and novel gene families across ecological guilds.</title>
        <authorList>
            <consortium name="Lawrence Berkeley National Laboratory"/>
            <person name="Harder C.B."/>
            <person name="Miyauchi S."/>
            <person name="Viragh M."/>
            <person name="Kuo A."/>
            <person name="Thoen E."/>
            <person name="Andreopoulos B."/>
            <person name="Lu D."/>
            <person name="Skrede I."/>
            <person name="Drula E."/>
            <person name="Henrissat B."/>
            <person name="Morin E."/>
            <person name="Kohler A."/>
            <person name="Barry K."/>
            <person name="LaButti K."/>
            <person name="Morin E."/>
            <person name="Salamov A."/>
            <person name="Lipzen A."/>
            <person name="Mereny Z."/>
            <person name="Hegedus B."/>
            <person name="Baldrian P."/>
            <person name="Stursova M."/>
            <person name="Weitz H."/>
            <person name="Taylor A."/>
            <person name="Grigoriev I.V."/>
            <person name="Nagy L.G."/>
            <person name="Martin F."/>
            <person name="Kauserud H."/>
        </authorList>
    </citation>
    <scope>NUCLEOTIDE SEQUENCE</scope>
    <source>
        <strain evidence="2">CBHHK200</strain>
    </source>
</reference>
<evidence type="ECO:0000313" key="3">
    <source>
        <dbReference type="Proteomes" id="UP001218188"/>
    </source>
</evidence>
<gene>
    <name evidence="2" type="ORF">C8F04DRAFT_1063828</name>
</gene>
<keyword evidence="1" id="KW-0472">Membrane</keyword>
<dbReference type="AlphaFoldDB" id="A0AAD6XIG4"/>